<keyword evidence="2" id="KW-0479">Metal-binding</keyword>
<dbReference type="GO" id="GO:0016491">
    <property type="term" value="F:oxidoreductase activity"/>
    <property type="evidence" value="ECO:0007669"/>
    <property type="project" value="UniProtKB-KW"/>
</dbReference>
<dbReference type="PROSITE" id="PS00079">
    <property type="entry name" value="MULTICOPPER_OXIDASE1"/>
    <property type="match status" value="2"/>
</dbReference>
<name>A0A9N9B8I1_9GLOM</name>
<feature type="domain" description="Plastocyanin-like" evidence="7">
    <location>
        <begin position="439"/>
        <end position="545"/>
    </location>
</feature>
<keyword evidence="4" id="KW-0186">Copper</keyword>
<dbReference type="InterPro" id="IPR002355">
    <property type="entry name" value="Cu_oxidase_Cu_BS"/>
</dbReference>
<dbReference type="PROSITE" id="PS00080">
    <property type="entry name" value="MULTICOPPER_OXIDASE2"/>
    <property type="match status" value="1"/>
</dbReference>
<evidence type="ECO:0000256" key="2">
    <source>
        <dbReference type="ARBA" id="ARBA00022723"/>
    </source>
</evidence>
<proteinExistence type="inferred from homology"/>
<evidence type="ECO:0000259" key="8">
    <source>
        <dbReference type="Pfam" id="PF07732"/>
    </source>
</evidence>
<protein>
    <submittedName>
        <fullName evidence="9">16067_t:CDS:1</fullName>
    </submittedName>
</protein>
<evidence type="ECO:0000256" key="1">
    <source>
        <dbReference type="ARBA" id="ARBA00010609"/>
    </source>
</evidence>
<organism evidence="9 10">
    <name type="scientific">Acaulospora morrowiae</name>
    <dbReference type="NCBI Taxonomy" id="94023"/>
    <lineage>
        <taxon>Eukaryota</taxon>
        <taxon>Fungi</taxon>
        <taxon>Fungi incertae sedis</taxon>
        <taxon>Mucoromycota</taxon>
        <taxon>Glomeromycotina</taxon>
        <taxon>Glomeromycetes</taxon>
        <taxon>Diversisporales</taxon>
        <taxon>Acaulosporaceae</taxon>
        <taxon>Acaulospora</taxon>
    </lineage>
</organism>
<dbReference type="Gene3D" id="2.60.40.420">
    <property type="entry name" value="Cupredoxins - blue copper proteins"/>
    <property type="match status" value="3"/>
</dbReference>
<dbReference type="GO" id="GO:0005507">
    <property type="term" value="F:copper ion binding"/>
    <property type="evidence" value="ECO:0007669"/>
    <property type="project" value="InterPro"/>
</dbReference>
<evidence type="ECO:0000256" key="5">
    <source>
        <dbReference type="SAM" id="SignalP"/>
    </source>
</evidence>
<evidence type="ECO:0000259" key="6">
    <source>
        <dbReference type="Pfam" id="PF00394"/>
    </source>
</evidence>
<feature type="chain" id="PRO_5040505640" evidence="5">
    <location>
        <begin position="22"/>
        <end position="569"/>
    </location>
</feature>
<dbReference type="InterPro" id="IPR008972">
    <property type="entry name" value="Cupredoxin"/>
</dbReference>
<dbReference type="InterPro" id="IPR045087">
    <property type="entry name" value="Cu-oxidase_fam"/>
</dbReference>
<accession>A0A9N9B8I1</accession>
<gene>
    <name evidence="9" type="ORF">AMORRO_LOCUS5731</name>
</gene>
<dbReference type="PANTHER" id="PTHR11709">
    <property type="entry name" value="MULTI-COPPER OXIDASE"/>
    <property type="match status" value="1"/>
</dbReference>
<feature type="domain" description="Plastocyanin-like" evidence="8">
    <location>
        <begin position="65"/>
        <end position="176"/>
    </location>
</feature>
<keyword evidence="3" id="KW-0560">Oxidoreductase</keyword>
<evidence type="ECO:0000313" key="9">
    <source>
        <dbReference type="EMBL" id="CAG8554573.1"/>
    </source>
</evidence>
<dbReference type="SUPFAM" id="SSF49503">
    <property type="entry name" value="Cupredoxins"/>
    <property type="match status" value="3"/>
</dbReference>
<dbReference type="FunFam" id="2.60.40.420:FF:000045">
    <property type="entry name" value="Laccase 2"/>
    <property type="match status" value="1"/>
</dbReference>
<reference evidence="9" key="1">
    <citation type="submission" date="2021-06" db="EMBL/GenBank/DDBJ databases">
        <authorList>
            <person name="Kallberg Y."/>
            <person name="Tangrot J."/>
            <person name="Rosling A."/>
        </authorList>
    </citation>
    <scope>NUCLEOTIDE SEQUENCE</scope>
    <source>
        <strain evidence="9">CL551</strain>
    </source>
</reference>
<dbReference type="InterPro" id="IPR033138">
    <property type="entry name" value="Cu_oxidase_CS"/>
</dbReference>
<comment type="caution">
    <text evidence="9">The sequence shown here is derived from an EMBL/GenBank/DDBJ whole genome shotgun (WGS) entry which is preliminary data.</text>
</comment>
<dbReference type="PANTHER" id="PTHR11709:SF511">
    <property type="entry name" value="LACCASE"/>
    <property type="match status" value="1"/>
</dbReference>
<dbReference type="InterPro" id="IPR011706">
    <property type="entry name" value="Cu-oxidase_C"/>
</dbReference>
<dbReference type="Pfam" id="PF07731">
    <property type="entry name" value="Cu-oxidase_2"/>
    <property type="match status" value="1"/>
</dbReference>
<evidence type="ECO:0000256" key="3">
    <source>
        <dbReference type="ARBA" id="ARBA00023002"/>
    </source>
</evidence>
<sequence>MRSIFIFTFLCLIYHVLLGSAVPLFERDDEVSPSLVQTDYFKPFLPLPETPTNVVRNYTFELKKVPLAIDGYSRLVWAVNGQYPGPMIRANKGDTFNVTVINKFGSPATIHWHGIDQKGSNWYDGVPGTTQCPIPNGVTFSYVFNLTQSGTYWYHSHFVAQYVDGLKGLIVIHDPEDPYKKEYDYEYVLEMSDWYHKPTGDFVPEFRSPSYHGGDPMPDSGQITGVGQWNCTIPACTPTKFATYKVEKGKKYRFRIINTSAMAHFTVSIDNHPLKIIEVEGTIIEPVVVNVLSINIAERYSVIVEANQPVGNYWIRANMSNCSLPGNGPATINNETTVFTNLDITGILRYEGAPDTLPTSEAYPANVSNCHDQDPTTLKPISLSPSVPTGDATRILLVVGVQPRPVLQATINNSSIVMDFSYPSNKKVIDGAGFITSDNAYPYDTPGGAIEIILNNTERTRTHPFHLHGHSFWVVYQGEVGSWNQSLDSLKYNFDNPIYRDIVTLNEASLTAIRYYADNPGVWLIHCHIEWHVEMGMVAQLVELPSLFKQSTIPNQVLELCEAYDSSNS</sequence>
<dbReference type="OrthoDB" id="2121828at2759"/>
<evidence type="ECO:0000259" key="7">
    <source>
        <dbReference type="Pfam" id="PF07731"/>
    </source>
</evidence>
<dbReference type="AlphaFoldDB" id="A0A9N9B8I1"/>
<dbReference type="InterPro" id="IPR001117">
    <property type="entry name" value="Cu-oxidase_2nd"/>
</dbReference>
<feature type="domain" description="Plastocyanin-like" evidence="6">
    <location>
        <begin position="186"/>
        <end position="352"/>
    </location>
</feature>
<dbReference type="Pfam" id="PF07732">
    <property type="entry name" value="Cu-oxidase_3"/>
    <property type="match status" value="1"/>
</dbReference>
<dbReference type="Pfam" id="PF00394">
    <property type="entry name" value="Cu-oxidase"/>
    <property type="match status" value="1"/>
</dbReference>
<comment type="similarity">
    <text evidence="1">Belongs to the multicopper oxidase family.</text>
</comment>
<evidence type="ECO:0000313" key="10">
    <source>
        <dbReference type="Proteomes" id="UP000789342"/>
    </source>
</evidence>
<feature type="signal peptide" evidence="5">
    <location>
        <begin position="1"/>
        <end position="21"/>
    </location>
</feature>
<keyword evidence="5" id="KW-0732">Signal</keyword>
<keyword evidence="10" id="KW-1185">Reference proteome</keyword>
<dbReference type="EMBL" id="CAJVPV010003560">
    <property type="protein sequence ID" value="CAG8554573.1"/>
    <property type="molecule type" value="Genomic_DNA"/>
</dbReference>
<dbReference type="Proteomes" id="UP000789342">
    <property type="component" value="Unassembled WGS sequence"/>
</dbReference>
<evidence type="ECO:0000256" key="4">
    <source>
        <dbReference type="ARBA" id="ARBA00023008"/>
    </source>
</evidence>
<dbReference type="InterPro" id="IPR011707">
    <property type="entry name" value="Cu-oxidase-like_N"/>
</dbReference>